<dbReference type="PANTHER" id="PTHR47326:SF1">
    <property type="entry name" value="HTH PSQ-TYPE DOMAIN-CONTAINING PROTEIN"/>
    <property type="match status" value="1"/>
</dbReference>
<accession>A0A026VXE4</accession>
<evidence type="ECO:0000313" key="3">
    <source>
        <dbReference type="Proteomes" id="UP000053097"/>
    </source>
</evidence>
<dbReference type="Proteomes" id="UP000053097">
    <property type="component" value="Unassembled WGS sequence"/>
</dbReference>
<reference evidence="2 3" key="1">
    <citation type="journal article" date="2014" name="Curr. Biol.">
        <title>The genome of the clonal raider ant Cerapachys biroi.</title>
        <authorList>
            <person name="Oxley P.R."/>
            <person name="Ji L."/>
            <person name="Fetter-Pruneda I."/>
            <person name="McKenzie S.K."/>
            <person name="Li C."/>
            <person name="Hu H."/>
            <person name="Zhang G."/>
            <person name="Kronauer D.J."/>
        </authorList>
    </citation>
    <scope>NUCLEOTIDE SEQUENCE [LARGE SCALE GENOMIC DNA]</scope>
</reference>
<gene>
    <name evidence="2" type="ORF">X777_16216</name>
</gene>
<dbReference type="OMA" id="RINFCEG"/>
<dbReference type="PANTHER" id="PTHR47326">
    <property type="entry name" value="TRANSPOSABLE ELEMENT TC3 TRANSPOSASE-LIKE PROTEIN"/>
    <property type="match status" value="1"/>
</dbReference>
<organism evidence="2 3">
    <name type="scientific">Ooceraea biroi</name>
    <name type="common">Clonal raider ant</name>
    <name type="synonym">Cerapachys biroi</name>
    <dbReference type="NCBI Taxonomy" id="2015173"/>
    <lineage>
        <taxon>Eukaryota</taxon>
        <taxon>Metazoa</taxon>
        <taxon>Ecdysozoa</taxon>
        <taxon>Arthropoda</taxon>
        <taxon>Hexapoda</taxon>
        <taxon>Insecta</taxon>
        <taxon>Pterygota</taxon>
        <taxon>Neoptera</taxon>
        <taxon>Endopterygota</taxon>
        <taxon>Hymenoptera</taxon>
        <taxon>Apocrita</taxon>
        <taxon>Aculeata</taxon>
        <taxon>Formicoidea</taxon>
        <taxon>Formicidae</taxon>
        <taxon>Dorylinae</taxon>
        <taxon>Ooceraea</taxon>
    </lineage>
</organism>
<name>A0A026VXE4_OOCBI</name>
<feature type="domain" description="DUF4817" evidence="1">
    <location>
        <begin position="7"/>
        <end position="57"/>
    </location>
</feature>
<evidence type="ECO:0000313" key="2">
    <source>
        <dbReference type="EMBL" id="EZA47534.1"/>
    </source>
</evidence>
<dbReference type="OrthoDB" id="7554976at2759"/>
<protein>
    <recommendedName>
        <fullName evidence="1">DUF4817 domain-containing protein</fullName>
    </recommendedName>
</protein>
<dbReference type="EMBL" id="KK107833">
    <property type="protein sequence ID" value="EZA47534.1"/>
    <property type="molecule type" value="Genomic_DNA"/>
</dbReference>
<dbReference type="InterPro" id="IPR032135">
    <property type="entry name" value="DUF4817"/>
</dbReference>
<proteinExistence type="predicted"/>
<sequence length="147" mass="17349">MRFSCIEYTDMVIAYGLAGENAYAAAQIYAERFPRRTHPSYHTILSVVQKLRETGCLVHRNNVGAPVRRRVENEERILDAFYANLGTSVRRVAREFGLTRYEVHRTLRTNLLSPYHFQHVQQLLPRYLQQRINFCEGIVIIDFLYLW</sequence>
<dbReference type="AlphaFoldDB" id="A0A026VXE4"/>
<keyword evidence="3" id="KW-1185">Reference proteome</keyword>
<evidence type="ECO:0000259" key="1">
    <source>
        <dbReference type="Pfam" id="PF16087"/>
    </source>
</evidence>
<dbReference type="Pfam" id="PF16087">
    <property type="entry name" value="DUF4817"/>
    <property type="match status" value="1"/>
</dbReference>